<feature type="transmembrane region" description="Helical" evidence="10">
    <location>
        <begin position="61"/>
        <end position="81"/>
    </location>
</feature>
<feature type="transmembrane region" description="Helical" evidence="10">
    <location>
        <begin position="135"/>
        <end position="156"/>
    </location>
</feature>
<comment type="subcellular location">
    <subcellularLocation>
        <location evidence="1">Cell membrane</location>
        <topology evidence="1">Multi-pass membrane protein</topology>
    </subcellularLocation>
</comment>
<reference evidence="11" key="1">
    <citation type="submission" date="2020-10" db="EMBL/GenBank/DDBJ databases">
        <authorList>
            <person name="Gilroy R."/>
        </authorList>
    </citation>
    <scope>NUCLEOTIDE SEQUENCE</scope>
    <source>
        <strain evidence="11">11167</strain>
    </source>
</reference>
<dbReference type="Pfam" id="PF01554">
    <property type="entry name" value="MatE"/>
    <property type="match status" value="2"/>
</dbReference>
<name>A0A9D9HAC5_9SPIR</name>
<dbReference type="InterPro" id="IPR048279">
    <property type="entry name" value="MdtK-like"/>
</dbReference>
<keyword evidence="4" id="KW-1003">Cell membrane</keyword>
<feature type="transmembrane region" description="Helical" evidence="10">
    <location>
        <begin position="93"/>
        <end position="115"/>
    </location>
</feature>
<dbReference type="GO" id="GO:0005886">
    <property type="term" value="C:plasma membrane"/>
    <property type="evidence" value="ECO:0007669"/>
    <property type="project" value="UniProtKB-SubCell"/>
</dbReference>
<evidence type="ECO:0000256" key="8">
    <source>
        <dbReference type="ARBA" id="ARBA00023136"/>
    </source>
</evidence>
<accession>A0A9D9HAC5</accession>
<evidence type="ECO:0000256" key="4">
    <source>
        <dbReference type="ARBA" id="ARBA00022475"/>
    </source>
</evidence>
<keyword evidence="8 10" id="KW-0472">Membrane</keyword>
<organism evidence="11 12">
    <name type="scientific">Candidatus Aphodenecus pullistercoris</name>
    <dbReference type="NCBI Taxonomy" id="2840669"/>
    <lineage>
        <taxon>Bacteria</taxon>
        <taxon>Pseudomonadati</taxon>
        <taxon>Spirochaetota</taxon>
        <taxon>Spirochaetia</taxon>
        <taxon>Spirochaetales</taxon>
        <taxon>Candidatus Aphodenecus</taxon>
    </lineage>
</organism>
<evidence type="ECO:0000256" key="6">
    <source>
        <dbReference type="ARBA" id="ARBA00022989"/>
    </source>
</evidence>
<feature type="transmembrane region" description="Helical" evidence="10">
    <location>
        <begin position="359"/>
        <end position="380"/>
    </location>
</feature>
<dbReference type="PANTHER" id="PTHR43298">
    <property type="entry name" value="MULTIDRUG RESISTANCE PROTEIN NORM-RELATED"/>
    <property type="match status" value="1"/>
</dbReference>
<dbReference type="PIRSF" id="PIRSF006603">
    <property type="entry name" value="DinF"/>
    <property type="match status" value="1"/>
</dbReference>
<dbReference type="GO" id="GO:0006811">
    <property type="term" value="P:monoatomic ion transport"/>
    <property type="evidence" value="ECO:0007669"/>
    <property type="project" value="UniProtKB-KW"/>
</dbReference>
<dbReference type="CDD" id="cd13138">
    <property type="entry name" value="MATE_yoeA_like"/>
    <property type="match status" value="1"/>
</dbReference>
<gene>
    <name evidence="11" type="ORF">IAC42_08575</name>
</gene>
<dbReference type="InterPro" id="IPR002528">
    <property type="entry name" value="MATE_fam"/>
</dbReference>
<sequence length="446" mass="48287">MATHDMTKGDIVRQLVGFTIPLVLGNLFQLAYNAVDSMIAGHFLGADALAATGMAGPVMNILILGISGICIGAGVLMSNYFGSGDGNRLKRELSTLLVSGTVLSLVLTALGIIFIHPLLRLLNVPESIHDMTATYLSVVFIGVPFTYFYNALSQALKSVGDSKTPLKFLMATSVLNALMDLVLIGHFGFGIMCSAMTTTVSEVLSALLCFIYIYRRVPQLALRPRELKVDRQMLATTLSYGAVTALQQSVQPIGKLMIQGAVNSLGVATIAAYNACTKIDDFAYTPEQNISHAMTTFIAQNRGAGKKERAYKGFARGMLIETVYFLILASVVLALNKVLMHLFISGEGSEAVIAEGERYLFTMAFLYIFPAFTNGIQGFFRGVGKMKTTLGGTCIQASLRVIFTFVLVPYLGIVGICWACAIGWVCMLAFQIPYYFHTKRKDLASA</sequence>
<feature type="transmembrane region" description="Helical" evidence="10">
    <location>
        <begin position="195"/>
        <end position="214"/>
    </location>
</feature>
<reference evidence="11" key="2">
    <citation type="journal article" date="2021" name="PeerJ">
        <title>Extensive microbial diversity within the chicken gut microbiome revealed by metagenomics and culture.</title>
        <authorList>
            <person name="Gilroy R."/>
            <person name="Ravi A."/>
            <person name="Getino M."/>
            <person name="Pursley I."/>
            <person name="Horton D.L."/>
            <person name="Alikhan N.F."/>
            <person name="Baker D."/>
            <person name="Gharbi K."/>
            <person name="Hall N."/>
            <person name="Watson M."/>
            <person name="Adriaenssens E.M."/>
            <person name="Foster-Nyarko E."/>
            <person name="Jarju S."/>
            <person name="Secka A."/>
            <person name="Antonio M."/>
            <person name="Oren A."/>
            <person name="Chaudhuri R.R."/>
            <person name="La Ragione R."/>
            <person name="Hildebrand F."/>
            <person name="Pallen M.J."/>
        </authorList>
    </citation>
    <scope>NUCLEOTIDE SEQUENCE</scope>
    <source>
        <strain evidence="11">11167</strain>
    </source>
</reference>
<dbReference type="PANTHER" id="PTHR43298:SF2">
    <property type="entry name" value="FMN_FAD EXPORTER YEEO-RELATED"/>
    <property type="match status" value="1"/>
</dbReference>
<keyword evidence="5 10" id="KW-0812">Transmembrane</keyword>
<dbReference type="EMBL" id="JADIMU010000057">
    <property type="protein sequence ID" value="MBO8443789.1"/>
    <property type="molecule type" value="Genomic_DNA"/>
</dbReference>
<evidence type="ECO:0000313" key="12">
    <source>
        <dbReference type="Proteomes" id="UP000823633"/>
    </source>
</evidence>
<evidence type="ECO:0000256" key="3">
    <source>
        <dbReference type="ARBA" id="ARBA00022449"/>
    </source>
</evidence>
<keyword evidence="2" id="KW-0813">Transport</keyword>
<keyword evidence="6 10" id="KW-1133">Transmembrane helix</keyword>
<protein>
    <recommendedName>
        <fullName evidence="9">Multidrug-efflux transporter</fullName>
    </recommendedName>
</protein>
<evidence type="ECO:0000256" key="9">
    <source>
        <dbReference type="ARBA" id="ARBA00031636"/>
    </source>
</evidence>
<dbReference type="InterPro" id="IPR050222">
    <property type="entry name" value="MATE_MdtK"/>
</dbReference>
<evidence type="ECO:0000256" key="5">
    <source>
        <dbReference type="ARBA" id="ARBA00022692"/>
    </source>
</evidence>
<dbReference type="GO" id="GO:0042910">
    <property type="term" value="F:xenobiotic transmembrane transporter activity"/>
    <property type="evidence" value="ECO:0007669"/>
    <property type="project" value="InterPro"/>
</dbReference>
<feature type="transmembrane region" description="Helical" evidence="10">
    <location>
        <begin position="12"/>
        <end position="32"/>
    </location>
</feature>
<keyword evidence="7" id="KW-0406">Ion transport</keyword>
<evidence type="ECO:0000256" key="1">
    <source>
        <dbReference type="ARBA" id="ARBA00004651"/>
    </source>
</evidence>
<feature type="transmembrane region" description="Helical" evidence="10">
    <location>
        <begin position="168"/>
        <end position="189"/>
    </location>
</feature>
<evidence type="ECO:0000256" key="10">
    <source>
        <dbReference type="SAM" id="Phobius"/>
    </source>
</evidence>
<feature type="transmembrane region" description="Helical" evidence="10">
    <location>
        <begin position="318"/>
        <end position="339"/>
    </location>
</feature>
<feature type="transmembrane region" description="Helical" evidence="10">
    <location>
        <begin position="401"/>
        <end position="430"/>
    </location>
</feature>
<proteinExistence type="predicted"/>
<evidence type="ECO:0000256" key="2">
    <source>
        <dbReference type="ARBA" id="ARBA00022448"/>
    </source>
</evidence>
<evidence type="ECO:0000256" key="7">
    <source>
        <dbReference type="ARBA" id="ARBA00023065"/>
    </source>
</evidence>
<comment type="caution">
    <text evidence="11">The sequence shown here is derived from an EMBL/GenBank/DDBJ whole genome shotgun (WGS) entry which is preliminary data.</text>
</comment>
<dbReference type="AlphaFoldDB" id="A0A9D9HAC5"/>
<evidence type="ECO:0000313" key="11">
    <source>
        <dbReference type="EMBL" id="MBO8443789.1"/>
    </source>
</evidence>
<dbReference type="GO" id="GO:0015297">
    <property type="term" value="F:antiporter activity"/>
    <property type="evidence" value="ECO:0007669"/>
    <property type="project" value="UniProtKB-KW"/>
</dbReference>
<keyword evidence="3" id="KW-0050">Antiport</keyword>
<dbReference type="NCBIfam" id="TIGR00797">
    <property type="entry name" value="matE"/>
    <property type="match status" value="1"/>
</dbReference>
<dbReference type="Proteomes" id="UP000823633">
    <property type="component" value="Unassembled WGS sequence"/>
</dbReference>